<keyword evidence="4" id="KW-1185">Reference proteome</keyword>
<evidence type="ECO:0000256" key="1">
    <source>
        <dbReference type="SAM" id="MobiDB-lite"/>
    </source>
</evidence>
<feature type="chain" id="PRO_5003088083" evidence="2">
    <location>
        <begin position="29"/>
        <end position="84"/>
    </location>
</feature>
<evidence type="ECO:0000313" key="4">
    <source>
        <dbReference type="Proteomes" id="UP000005496"/>
    </source>
</evidence>
<sequence>MFEKMGIKLLSLLFAFMLVMGFGMNLHAADGFDAEEPAAEEYGGAEGHEAPEGYEEYEPEEYEEYEAPEGYEEHEPEEYEEPDF</sequence>
<feature type="signal peptide" evidence="2">
    <location>
        <begin position="1"/>
        <end position="28"/>
    </location>
</feature>
<protein>
    <submittedName>
        <fullName evidence="3">Uncharacterized protein</fullName>
    </submittedName>
</protein>
<organism evidence="3 4">
    <name type="scientific">Desulfonatronospira thiodismutans ASO3-1</name>
    <dbReference type="NCBI Taxonomy" id="555779"/>
    <lineage>
        <taxon>Bacteria</taxon>
        <taxon>Pseudomonadati</taxon>
        <taxon>Thermodesulfobacteriota</taxon>
        <taxon>Desulfovibrionia</taxon>
        <taxon>Desulfovibrionales</taxon>
        <taxon>Desulfonatronovibrionaceae</taxon>
        <taxon>Desulfonatronospira</taxon>
    </lineage>
</organism>
<evidence type="ECO:0000256" key="2">
    <source>
        <dbReference type="SAM" id="SignalP"/>
    </source>
</evidence>
<dbReference type="AlphaFoldDB" id="D6SK03"/>
<proteinExistence type="predicted"/>
<gene>
    <name evidence="3" type="ORF">Dthio_PD3663</name>
</gene>
<evidence type="ECO:0000313" key="3">
    <source>
        <dbReference type="EMBL" id="EFI36206.1"/>
    </source>
</evidence>
<accession>D6SK03</accession>
<dbReference type="Proteomes" id="UP000005496">
    <property type="component" value="Unassembled WGS sequence"/>
</dbReference>
<name>D6SK03_9BACT</name>
<dbReference type="EMBL" id="ACJN02000001">
    <property type="protein sequence ID" value="EFI36206.1"/>
    <property type="molecule type" value="Genomic_DNA"/>
</dbReference>
<keyword evidence="2" id="KW-0732">Signal</keyword>
<comment type="caution">
    <text evidence="3">The sequence shown here is derived from an EMBL/GenBank/DDBJ whole genome shotgun (WGS) entry which is preliminary data.</text>
</comment>
<feature type="region of interest" description="Disordered" evidence="1">
    <location>
        <begin position="40"/>
        <end position="84"/>
    </location>
</feature>
<reference evidence="3" key="1">
    <citation type="submission" date="2010-05" db="EMBL/GenBank/DDBJ databases">
        <title>The draft genome of Desulfonatronospira thiodismutans ASO3-1.</title>
        <authorList>
            <consortium name="US DOE Joint Genome Institute (JGI-PGF)"/>
            <person name="Lucas S."/>
            <person name="Copeland A."/>
            <person name="Lapidus A."/>
            <person name="Cheng J.-F."/>
            <person name="Bruce D."/>
            <person name="Goodwin L."/>
            <person name="Pitluck S."/>
            <person name="Chertkov O."/>
            <person name="Brettin T."/>
            <person name="Detter J.C."/>
            <person name="Han C."/>
            <person name="Land M.L."/>
            <person name="Hauser L."/>
            <person name="Kyrpides N."/>
            <person name="Mikhailova N."/>
            <person name="Muyzer G."/>
            <person name="Woyke T."/>
        </authorList>
    </citation>
    <scope>NUCLEOTIDE SEQUENCE [LARGE SCALE GENOMIC DNA]</scope>
    <source>
        <strain evidence="3">ASO3-1</strain>
    </source>
</reference>
<feature type="compositionally biased region" description="Acidic residues" evidence="1">
    <location>
        <begin position="52"/>
        <end position="84"/>
    </location>
</feature>
<dbReference type="RefSeq" id="WP_008869328.1">
    <property type="nucleotide sequence ID" value="NZ_ACJN02000001.1"/>
</dbReference>